<evidence type="ECO:0000256" key="12">
    <source>
        <dbReference type="HAMAP-Rule" id="MF_01442"/>
    </source>
</evidence>
<keyword evidence="7 12" id="KW-0350">Heme biosynthesis</keyword>
<comment type="catalytic activity">
    <reaction evidence="10">
        <text>Fe-coproporphyrin III + 2 H2O2 + 2 H(+) = heme b + 2 CO2 + 4 H2O</text>
        <dbReference type="Rhea" id="RHEA:56516"/>
        <dbReference type="ChEBI" id="CHEBI:15377"/>
        <dbReference type="ChEBI" id="CHEBI:15378"/>
        <dbReference type="ChEBI" id="CHEBI:16240"/>
        <dbReference type="ChEBI" id="CHEBI:16526"/>
        <dbReference type="ChEBI" id="CHEBI:60344"/>
        <dbReference type="ChEBI" id="CHEBI:68438"/>
        <dbReference type="EC" id="1.3.98.5"/>
    </reaction>
    <physiologicalReaction direction="left-to-right" evidence="10">
        <dbReference type="Rhea" id="RHEA:56517"/>
    </physiologicalReaction>
</comment>
<evidence type="ECO:0000256" key="2">
    <source>
        <dbReference type="ARBA" id="ARBA00014413"/>
    </source>
</evidence>
<evidence type="ECO:0000256" key="7">
    <source>
        <dbReference type="ARBA" id="ARBA00023133"/>
    </source>
</evidence>
<dbReference type="Gene3D" id="3.30.70.1030">
    <property type="entry name" value="Apc35880, domain 1"/>
    <property type="match status" value="2"/>
</dbReference>
<feature type="binding site" evidence="12">
    <location>
        <position position="184"/>
    </location>
    <ligand>
        <name>Fe-coproporphyrin III</name>
        <dbReference type="ChEBI" id="CHEBI:68438"/>
    </ligand>
</feature>
<evidence type="ECO:0000256" key="11">
    <source>
        <dbReference type="ARBA" id="ARBA00050019"/>
    </source>
</evidence>
<comment type="cofactor">
    <cofactor evidence="12">
        <name>Fe-coproporphyrin III</name>
        <dbReference type="ChEBI" id="CHEBI:68438"/>
    </cofactor>
    <text evidence="12">Fe-coproporphyrin III acts as both substrate and redox cofactor.</text>
</comment>
<dbReference type="InterPro" id="IPR031332">
    <property type="entry name" value="CHDC"/>
</dbReference>
<evidence type="ECO:0000256" key="1">
    <source>
        <dbReference type="ARBA" id="ARBA00009276"/>
    </source>
</evidence>
<feature type="binding site" description="axial binding residue" evidence="12">
    <location>
        <position position="171"/>
    </location>
    <ligand>
        <name>Fe-coproporphyrin III</name>
        <dbReference type="ChEBI" id="CHEBI:68438"/>
    </ligand>
    <ligandPart>
        <name>Fe</name>
        <dbReference type="ChEBI" id="CHEBI:18248"/>
    </ligandPart>
</feature>
<dbReference type="InterPro" id="IPR011008">
    <property type="entry name" value="Dimeric_a/b-barrel"/>
</dbReference>
<reference evidence="13 14" key="1">
    <citation type="submission" date="2024-09" db="EMBL/GenBank/DDBJ databases">
        <authorList>
            <person name="Sun Q."/>
            <person name="Mori K."/>
        </authorList>
    </citation>
    <scope>NUCLEOTIDE SEQUENCE [LARGE SCALE GENOMIC DNA]</scope>
    <source>
        <strain evidence="13 14">JCM 12520</strain>
    </source>
</reference>
<comment type="caution">
    <text evidence="13">The sequence shown here is derived from an EMBL/GenBank/DDBJ whole genome shotgun (WGS) entry which is preliminary data.</text>
</comment>
<keyword evidence="5 12" id="KW-0560">Oxidoreductase</keyword>
<feature type="binding site" evidence="12">
    <location>
        <position position="222"/>
    </location>
    <ligand>
        <name>Fe-coproporphyrin III</name>
        <dbReference type="ChEBI" id="CHEBI:68438"/>
    </ligand>
</feature>
<keyword evidence="14" id="KW-1185">Reference proteome</keyword>
<keyword evidence="3 12" id="KW-0349">Heme</keyword>
<evidence type="ECO:0000256" key="10">
    <source>
        <dbReference type="ARBA" id="ARBA00049896"/>
    </source>
</evidence>
<dbReference type="HAMAP" id="MF_01442">
    <property type="entry name" value="Coproheme_decarbox_1"/>
    <property type="match status" value="1"/>
</dbReference>
<keyword evidence="6 12" id="KW-0408">Iron</keyword>
<dbReference type="InterPro" id="IPR010644">
    <property type="entry name" value="ChdC/CLD"/>
</dbReference>
<evidence type="ECO:0000256" key="5">
    <source>
        <dbReference type="ARBA" id="ARBA00023002"/>
    </source>
</evidence>
<feature type="binding site" evidence="12">
    <location>
        <position position="130"/>
    </location>
    <ligand>
        <name>Fe-coproporphyrin III</name>
        <dbReference type="ChEBI" id="CHEBI:68438"/>
    </ligand>
</feature>
<dbReference type="Pfam" id="PF06778">
    <property type="entry name" value="Chlor_dismutase"/>
    <property type="match status" value="1"/>
</dbReference>
<dbReference type="SUPFAM" id="SSF54909">
    <property type="entry name" value="Dimeric alpha+beta barrel"/>
    <property type="match status" value="1"/>
</dbReference>
<evidence type="ECO:0000256" key="3">
    <source>
        <dbReference type="ARBA" id="ARBA00022617"/>
    </source>
</evidence>
<accession>A0ABV5VU05</accession>
<dbReference type="PANTHER" id="PTHR36843:SF1">
    <property type="entry name" value="COPROHEME DECARBOXYLASE"/>
    <property type="match status" value="1"/>
</dbReference>
<evidence type="ECO:0000256" key="9">
    <source>
        <dbReference type="ARBA" id="ARBA00030236"/>
    </source>
</evidence>
<comment type="function">
    <text evidence="12">Involved in coproporphyrin-dependent heme b biosynthesis. Catalyzes the decarboxylation of Fe-coproporphyrin III (coproheme) to heme b (protoheme IX), the last step of the pathway. The reaction occurs in a stepwise manner with a three-propionate intermediate.</text>
</comment>
<comment type="similarity">
    <text evidence="1 12">Belongs to the ChdC family. Type 1 subfamily.</text>
</comment>
<feature type="active site" evidence="12">
    <location>
        <position position="144"/>
    </location>
</feature>
<dbReference type="EC" id="1.3.98.5" evidence="11 12"/>
<comment type="catalytic activity">
    <reaction evidence="12">
        <text>harderoheme III + H2O2 + H(+) = heme b + CO2 + 2 H2O</text>
        <dbReference type="Rhea" id="RHEA:57944"/>
        <dbReference type="ChEBI" id="CHEBI:15377"/>
        <dbReference type="ChEBI" id="CHEBI:15378"/>
        <dbReference type="ChEBI" id="CHEBI:16240"/>
        <dbReference type="ChEBI" id="CHEBI:16526"/>
        <dbReference type="ChEBI" id="CHEBI:60344"/>
        <dbReference type="ChEBI" id="CHEBI:142463"/>
    </reaction>
</comment>
<dbReference type="Proteomes" id="UP001589619">
    <property type="component" value="Unassembled WGS sequence"/>
</dbReference>
<dbReference type="EMBL" id="JBHMAG010000007">
    <property type="protein sequence ID" value="MFB9751583.1"/>
    <property type="molecule type" value="Genomic_DNA"/>
</dbReference>
<sequence length="249" mass="28863">MSEAVQTLEGWYALHDFRTIDWSAWKLLSAEERAKAEDELHTMLREWSDIEERREGSTAFYTIVGQKADFVLMHLRETLDELNELENAFNKTTFAQYTKPVYSYVSIVELSSYMAKPGTDPMQDPDIMARLKPSLPKSKHICFYPMNKRRSGNDNWYTLSMEERRAHMRSHGMIGRSYAGRVKQIITGSVGLDDWEWGVTLFSDDPLTFKKLVYEMRFDEASARYGEFGAFYVGNLLDADKCRQLLSIG</sequence>
<gene>
    <name evidence="13" type="primary">hemQ</name>
    <name evidence="12" type="synonym">chdC</name>
    <name evidence="13" type="ORF">ACFFNY_08370</name>
</gene>
<dbReference type="GO" id="GO:0016491">
    <property type="term" value="F:oxidoreductase activity"/>
    <property type="evidence" value="ECO:0007669"/>
    <property type="project" value="UniProtKB-KW"/>
</dbReference>
<evidence type="ECO:0000313" key="14">
    <source>
        <dbReference type="Proteomes" id="UP001589619"/>
    </source>
</evidence>
<evidence type="ECO:0000256" key="4">
    <source>
        <dbReference type="ARBA" id="ARBA00022723"/>
    </source>
</evidence>
<evidence type="ECO:0000256" key="8">
    <source>
        <dbReference type="ARBA" id="ARBA00029882"/>
    </source>
</evidence>
<protein>
    <recommendedName>
        <fullName evidence="2 12">Coproheme decarboxylase</fullName>
        <ecNumber evidence="11 12">1.3.98.5</ecNumber>
    </recommendedName>
    <alternativeName>
        <fullName evidence="8 12">Coproheme III oxidative decarboxylase</fullName>
    </alternativeName>
    <alternativeName>
        <fullName evidence="9 12">Hydrogen peroxide-dependent heme synthase</fullName>
    </alternativeName>
</protein>
<evidence type="ECO:0000256" key="6">
    <source>
        <dbReference type="ARBA" id="ARBA00023004"/>
    </source>
</evidence>
<proteinExistence type="inferred from homology"/>
<organism evidence="13 14">
    <name type="scientific">Paenibacillus hodogayensis</name>
    <dbReference type="NCBI Taxonomy" id="279208"/>
    <lineage>
        <taxon>Bacteria</taxon>
        <taxon>Bacillati</taxon>
        <taxon>Bacillota</taxon>
        <taxon>Bacilli</taxon>
        <taxon>Bacillales</taxon>
        <taxon>Paenibacillaceae</taxon>
        <taxon>Paenibacillus</taxon>
    </lineage>
</organism>
<keyword evidence="4 12" id="KW-0479">Metal-binding</keyword>
<dbReference type="PANTHER" id="PTHR36843">
    <property type="entry name" value="HEME-DEPENDENT PEROXIDASE YWFI-RELATED"/>
    <property type="match status" value="1"/>
</dbReference>
<comment type="pathway">
    <text evidence="12">Porphyrin-containing compound metabolism; protoheme biosynthesis.</text>
</comment>
<comment type="catalytic activity">
    <reaction evidence="12">
        <text>Fe-coproporphyrin III + H2O2 + H(+) = harderoheme III + CO2 + 2 H2O</text>
        <dbReference type="Rhea" id="RHEA:57940"/>
        <dbReference type="ChEBI" id="CHEBI:15377"/>
        <dbReference type="ChEBI" id="CHEBI:15378"/>
        <dbReference type="ChEBI" id="CHEBI:16240"/>
        <dbReference type="ChEBI" id="CHEBI:16526"/>
        <dbReference type="ChEBI" id="CHEBI:68438"/>
        <dbReference type="ChEBI" id="CHEBI:142463"/>
    </reaction>
</comment>
<evidence type="ECO:0000313" key="13">
    <source>
        <dbReference type="EMBL" id="MFB9751583.1"/>
    </source>
</evidence>
<dbReference type="NCBIfam" id="NF008913">
    <property type="entry name" value="PRK12276.1"/>
    <property type="match status" value="1"/>
</dbReference>
<dbReference type="RefSeq" id="WP_344912239.1">
    <property type="nucleotide sequence ID" value="NZ_BAAAYO010000010.1"/>
</dbReference>
<name>A0ABV5VU05_9BACL</name>
<feature type="binding site" evidence="12">
    <location>
        <begin position="144"/>
        <end position="148"/>
    </location>
    <ligand>
        <name>Fe-coproporphyrin III</name>
        <dbReference type="ChEBI" id="CHEBI:68438"/>
    </ligand>
</feature>